<organism evidence="1 2">
    <name type="scientific">Fasciola hepatica</name>
    <name type="common">Liver fluke</name>
    <dbReference type="NCBI Taxonomy" id="6192"/>
    <lineage>
        <taxon>Eukaryota</taxon>
        <taxon>Metazoa</taxon>
        <taxon>Spiralia</taxon>
        <taxon>Lophotrochozoa</taxon>
        <taxon>Platyhelminthes</taxon>
        <taxon>Trematoda</taxon>
        <taxon>Digenea</taxon>
        <taxon>Plagiorchiida</taxon>
        <taxon>Echinostomata</taxon>
        <taxon>Echinostomatoidea</taxon>
        <taxon>Fasciolidae</taxon>
        <taxon>Fasciola</taxon>
    </lineage>
</organism>
<accession>A0A2H1CN65</accession>
<gene>
    <name evidence="1" type="ORF">D915_002347</name>
</gene>
<reference evidence="1" key="1">
    <citation type="submission" date="2019-03" db="EMBL/GenBank/DDBJ databases">
        <title>Improved annotation for the trematode Fasciola hepatica.</title>
        <authorList>
            <person name="Choi Y.-J."/>
            <person name="Martin J."/>
            <person name="Mitreva M."/>
        </authorList>
    </citation>
    <scope>NUCLEOTIDE SEQUENCE [LARGE SCALE GENOMIC DNA]</scope>
</reference>
<sequence>MIKLAFFSICLSIAFAQFQNPMLENMCTTKAFTYCGCGNMGQGSVSELKNKCSHCDGCSEFVEKCKSTGFPPKFPSSCFEFKTNID</sequence>
<dbReference type="EMBL" id="JXXN02000628">
    <property type="protein sequence ID" value="THD26785.1"/>
    <property type="molecule type" value="Genomic_DNA"/>
</dbReference>
<dbReference type="AlphaFoldDB" id="A0A2H1CN65"/>
<evidence type="ECO:0000313" key="1">
    <source>
        <dbReference type="EMBL" id="THD26785.1"/>
    </source>
</evidence>
<proteinExistence type="predicted"/>
<dbReference type="Proteomes" id="UP000230066">
    <property type="component" value="Unassembled WGS sequence"/>
</dbReference>
<comment type="caution">
    <text evidence="1">The sequence shown here is derived from an EMBL/GenBank/DDBJ whole genome shotgun (WGS) entry which is preliminary data.</text>
</comment>
<keyword evidence="2" id="KW-1185">Reference proteome</keyword>
<evidence type="ECO:0000313" key="2">
    <source>
        <dbReference type="Proteomes" id="UP000230066"/>
    </source>
</evidence>
<protein>
    <submittedName>
        <fullName evidence="1">Uncharacterized protein</fullName>
    </submittedName>
</protein>
<name>A0A2H1CN65_FASHE</name>